<dbReference type="RefSeq" id="WP_212698799.1">
    <property type="nucleotide sequence ID" value="NZ_CP058649.1"/>
</dbReference>
<dbReference type="GO" id="GO:0016887">
    <property type="term" value="F:ATP hydrolysis activity"/>
    <property type="evidence" value="ECO:0007669"/>
    <property type="project" value="TreeGrafter"/>
</dbReference>
<evidence type="ECO:0000313" key="3">
    <source>
        <dbReference type="EMBL" id="QUI25719.1"/>
    </source>
</evidence>
<reference evidence="3" key="1">
    <citation type="submission" date="2020-07" db="EMBL/GenBank/DDBJ databases">
        <title>Vallitalea pronyensis genome.</title>
        <authorList>
            <person name="Postec A."/>
        </authorList>
    </citation>
    <scope>NUCLEOTIDE SEQUENCE</scope>
    <source>
        <strain evidence="3">FatNI3</strain>
    </source>
</reference>
<dbReference type="InterPro" id="IPR033875">
    <property type="entry name" value="FlhG"/>
</dbReference>
<name>A0A8J8MQ99_9FIRM</name>
<dbReference type="InterPro" id="IPR033756">
    <property type="entry name" value="YlxH/NBP35"/>
</dbReference>
<dbReference type="CDD" id="cd02038">
    <property type="entry name" value="FlhG-like"/>
    <property type="match status" value="1"/>
</dbReference>
<accession>A0A8J8MQ99</accession>
<dbReference type="GO" id="GO:0051782">
    <property type="term" value="P:negative regulation of cell division"/>
    <property type="evidence" value="ECO:0007669"/>
    <property type="project" value="TreeGrafter"/>
</dbReference>
<dbReference type="Pfam" id="PF10609">
    <property type="entry name" value="ParA"/>
    <property type="match status" value="1"/>
</dbReference>
<proteinExistence type="predicted"/>
<keyword evidence="4" id="KW-1185">Reference proteome</keyword>
<dbReference type="Gene3D" id="3.40.50.300">
    <property type="entry name" value="P-loop containing nucleotide triphosphate hydrolases"/>
    <property type="match status" value="1"/>
</dbReference>
<dbReference type="PANTHER" id="PTHR43384:SF4">
    <property type="entry name" value="CELLULOSE BIOSYNTHESIS PROTEIN BCSQ-RELATED"/>
    <property type="match status" value="1"/>
</dbReference>
<dbReference type="GO" id="GO:0005829">
    <property type="term" value="C:cytosol"/>
    <property type="evidence" value="ECO:0007669"/>
    <property type="project" value="TreeGrafter"/>
</dbReference>
<dbReference type="Proteomes" id="UP000683246">
    <property type="component" value="Chromosome"/>
</dbReference>
<dbReference type="PIRSF" id="PIRSF003092">
    <property type="entry name" value="MinD"/>
    <property type="match status" value="1"/>
</dbReference>
<dbReference type="AlphaFoldDB" id="A0A8J8MQ99"/>
<dbReference type="InterPro" id="IPR025501">
    <property type="entry name" value="MinD_FleN"/>
</dbReference>
<dbReference type="InterPro" id="IPR027417">
    <property type="entry name" value="P-loop_NTPase"/>
</dbReference>
<sequence>MDQATNLRNLMRQKQKAVTPQSTAKVITVTSGKGGVGKSNVSVNLAINFRRKGKKVVIFDADFGLANIEVIFGIIPRYNLFDMIYNGMSMEDVLTSGPLGINFVSGGSGVQELVHLSKTQLNFLNEKLLELDHLADIIIIDTGAGISDSVLDFIITSNEVILVTTPEPTSITDAYAVLKALRNRKRKEYQGAHINLLVNRVSSESEGLEIYKKLNKVTNKFLDMELKNIGFLPQDQHLTKAVIEQKPVSMLYPKSKVAKAFEVVSDNVLSNNSYSTKKDVGLRSVFNHLMKFRNK</sequence>
<keyword evidence="1" id="KW-0547">Nucleotide-binding</keyword>
<dbReference type="SUPFAM" id="SSF52540">
    <property type="entry name" value="P-loop containing nucleoside triphosphate hydrolases"/>
    <property type="match status" value="1"/>
</dbReference>
<dbReference type="EMBL" id="CP058649">
    <property type="protein sequence ID" value="QUI25719.1"/>
    <property type="molecule type" value="Genomic_DNA"/>
</dbReference>
<dbReference type="GO" id="GO:0009898">
    <property type="term" value="C:cytoplasmic side of plasma membrane"/>
    <property type="evidence" value="ECO:0007669"/>
    <property type="project" value="TreeGrafter"/>
</dbReference>
<dbReference type="KEGG" id="vpy:HZI73_13525"/>
<evidence type="ECO:0000256" key="2">
    <source>
        <dbReference type="ARBA" id="ARBA00022840"/>
    </source>
</evidence>
<organism evidence="3 4">
    <name type="scientific">Vallitalea pronyensis</name>
    <dbReference type="NCBI Taxonomy" id="1348613"/>
    <lineage>
        <taxon>Bacteria</taxon>
        <taxon>Bacillati</taxon>
        <taxon>Bacillota</taxon>
        <taxon>Clostridia</taxon>
        <taxon>Lachnospirales</taxon>
        <taxon>Vallitaleaceae</taxon>
        <taxon>Vallitalea</taxon>
    </lineage>
</organism>
<evidence type="ECO:0000256" key="1">
    <source>
        <dbReference type="ARBA" id="ARBA00022741"/>
    </source>
</evidence>
<dbReference type="PANTHER" id="PTHR43384">
    <property type="entry name" value="SEPTUM SITE-DETERMINING PROTEIN MIND HOMOLOG, CHLOROPLASTIC-RELATED"/>
    <property type="match status" value="1"/>
</dbReference>
<dbReference type="GO" id="GO:0005524">
    <property type="term" value="F:ATP binding"/>
    <property type="evidence" value="ECO:0007669"/>
    <property type="project" value="UniProtKB-KW"/>
</dbReference>
<evidence type="ECO:0000313" key="4">
    <source>
        <dbReference type="Proteomes" id="UP000683246"/>
    </source>
</evidence>
<dbReference type="InterPro" id="IPR050625">
    <property type="entry name" value="ParA/MinD_ATPase"/>
</dbReference>
<protein>
    <submittedName>
        <fullName evidence="3">MinD/ParA family protein</fullName>
    </submittedName>
</protein>
<keyword evidence="2" id="KW-0067">ATP-binding</keyword>
<gene>
    <name evidence="3" type="ORF">HZI73_13525</name>
</gene>